<dbReference type="STRING" id="1423744.FC86_GL001074"/>
<comment type="caution">
    <text evidence="1">The sequence shown here is derived from an EMBL/GenBank/DDBJ whole genome shotgun (WGS) entry which is preliminary data.</text>
</comment>
<organism evidence="1 2">
    <name type="scientific">Holzapfeliella floricola DSM 23037 = JCM 16512</name>
    <dbReference type="NCBI Taxonomy" id="1423744"/>
    <lineage>
        <taxon>Bacteria</taxon>
        <taxon>Bacillati</taxon>
        <taxon>Bacillota</taxon>
        <taxon>Bacilli</taxon>
        <taxon>Lactobacillales</taxon>
        <taxon>Lactobacillaceae</taxon>
        <taxon>Holzapfeliella</taxon>
    </lineage>
</organism>
<name>A0A0R2DKW6_9LACO</name>
<dbReference type="AlphaFoldDB" id="A0A0R2DKW6"/>
<dbReference type="OrthoDB" id="2323337at2"/>
<gene>
    <name evidence="1" type="ORF">FC86_GL001074</name>
</gene>
<dbReference type="InterPro" id="IPR029052">
    <property type="entry name" value="Metallo-depent_PP-like"/>
</dbReference>
<evidence type="ECO:0000313" key="1">
    <source>
        <dbReference type="EMBL" id="KRN04718.1"/>
    </source>
</evidence>
<dbReference type="RefSeq" id="WP_056974047.1">
    <property type="nucleotide sequence ID" value="NZ_AYZL01000006.1"/>
</dbReference>
<dbReference type="SUPFAM" id="SSF56300">
    <property type="entry name" value="Metallo-dependent phosphatases"/>
    <property type="match status" value="1"/>
</dbReference>
<reference evidence="1 2" key="1">
    <citation type="journal article" date="2015" name="Genome Announc.">
        <title>Expanding the biotechnology potential of lactobacilli through comparative genomics of 213 strains and associated genera.</title>
        <authorList>
            <person name="Sun Z."/>
            <person name="Harris H.M."/>
            <person name="McCann A."/>
            <person name="Guo C."/>
            <person name="Argimon S."/>
            <person name="Zhang W."/>
            <person name="Yang X."/>
            <person name="Jeffery I.B."/>
            <person name="Cooney J.C."/>
            <person name="Kagawa T.F."/>
            <person name="Liu W."/>
            <person name="Song Y."/>
            <person name="Salvetti E."/>
            <person name="Wrobel A."/>
            <person name="Rasinkangas P."/>
            <person name="Parkhill J."/>
            <person name="Rea M.C."/>
            <person name="O'Sullivan O."/>
            <person name="Ritari J."/>
            <person name="Douillard F.P."/>
            <person name="Paul Ross R."/>
            <person name="Yang R."/>
            <person name="Briner A.E."/>
            <person name="Felis G.E."/>
            <person name="de Vos W.M."/>
            <person name="Barrangou R."/>
            <person name="Klaenhammer T.R."/>
            <person name="Caufield P.W."/>
            <person name="Cui Y."/>
            <person name="Zhang H."/>
            <person name="O'Toole P.W."/>
        </authorList>
    </citation>
    <scope>NUCLEOTIDE SEQUENCE [LARGE SCALE GENOMIC DNA]</scope>
    <source>
        <strain evidence="1 2">DSM 23037</strain>
    </source>
</reference>
<accession>A0A0R2DKW6</accession>
<evidence type="ECO:0000313" key="2">
    <source>
        <dbReference type="Proteomes" id="UP000051378"/>
    </source>
</evidence>
<protein>
    <recommendedName>
        <fullName evidence="3">Calcineurin-like phosphoesterase domain-containing protein</fullName>
    </recommendedName>
</protein>
<evidence type="ECO:0008006" key="3">
    <source>
        <dbReference type="Google" id="ProtNLM"/>
    </source>
</evidence>
<keyword evidence="2" id="KW-1185">Reference proteome</keyword>
<dbReference type="PATRIC" id="fig|1423744.4.peg.1102"/>
<dbReference type="Proteomes" id="UP000051378">
    <property type="component" value="Unassembled WGS sequence"/>
</dbReference>
<sequence>MLRKIQSNLNKLKRKVDPFDNMQRFTKVGQYHVGAVEATPHRQNYYLVVKYNNQNVLKQYLIPEDEHLELKSYQRSWSKKLKRFHAFEEISSKRRYIMQENIEKFSERVKKFIQPNTFNIGLITDTFDRQLMASENLKSDGLQQIEEFNTLGELGLLDLKVHLGNWISGCDEGYTSQKRLIDMRNAFQDGQIPFVNLKGNCDDNDSYDEQEPKWPSFGEREFEDIMWHKMYQQEALSFIYSGNGVSYYDYQNFRIIFINTSDLPYDIDSHGQKRFNTKKTLAVREDQVEEIIEILSISHHKRIIFMGHSVPITRRGDNALKYNGRTLHELFVAFNQKAIGHLSNHGVPIEFKLGNQFDFSKVVDSQIVSYIGGHHQTESNYRLNTIDYITLNTSSRLFNKKQKRELDTPNEVAGYVLNINPSQNEIQLFGYGASTFRKIFKI</sequence>
<proteinExistence type="predicted"/>
<dbReference type="EMBL" id="AYZL01000006">
    <property type="protein sequence ID" value="KRN04718.1"/>
    <property type="molecule type" value="Genomic_DNA"/>
</dbReference>